<evidence type="ECO:0008006" key="13">
    <source>
        <dbReference type="Google" id="ProtNLM"/>
    </source>
</evidence>
<dbReference type="HOGENOM" id="CLU_2298478_0_0_1"/>
<keyword evidence="12" id="KW-1185">Reference proteome</keyword>
<dbReference type="OrthoDB" id="7691805at2759"/>
<protein>
    <recommendedName>
        <fullName evidence="13">GAG-pre-integrase domain-containing protein</fullName>
    </recommendedName>
</protein>
<proteinExistence type="predicted"/>
<dbReference type="GO" id="GO:0016787">
    <property type="term" value="F:hydrolase activity"/>
    <property type="evidence" value="ECO:0007669"/>
    <property type="project" value="UniProtKB-KW"/>
</dbReference>
<feature type="non-terminal residue" evidence="11">
    <location>
        <position position="122"/>
    </location>
</feature>
<dbReference type="PANTHER" id="PTHR42648:SF11">
    <property type="entry name" value="TRANSPOSON TY4-P GAG-POL POLYPROTEIN"/>
    <property type="match status" value="1"/>
</dbReference>
<dbReference type="InterPro" id="IPR012337">
    <property type="entry name" value="RNaseH-like_sf"/>
</dbReference>
<evidence type="ECO:0000256" key="1">
    <source>
        <dbReference type="ARBA" id="ARBA00022695"/>
    </source>
</evidence>
<keyword evidence="1" id="KW-0548">Nucleotidyltransferase</keyword>
<dbReference type="PANTHER" id="PTHR42648">
    <property type="entry name" value="TRANSPOSASE, PUTATIVE-RELATED"/>
    <property type="match status" value="1"/>
</dbReference>
<evidence type="ECO:0000256" key="5">
    <source>
        <dbReference type="ARBA" id="ARBA00022801"/>
    </source>
</evidence>
<keyword evidence="7" id="KW-0229">DNA integration</keyword>
<keyword evidence="2" id="KW-0540">Nuclease</keyword>
<dbReference type="Proteomes" id="UP000030669">
    <property type="component" value="Unassembled WGS sequence"/>
</dbReference>
<dbReference type="GO" id="GO:0006310">
    <property type="term" value="P:DNA recombination"/>
    <property type="evidence" value="ECO:0007669"/>
    <property type="project" value="UniProtKB-KW"/>
</dbReference>
<gene>
    <name evidence="11" type="ORF">GLOTRDRAFT_11489</name>
</gene>
<dbReference type="GeneID" id="19299955"/>
<dbReference type="RefSeq" id="XP_007871672.1">
    <property type="nucleotide sequence ID" value="XM_007873481.1"/>
</dbReference>
<keyword evidence="9" id="KW-0239">DNA-directed DNA polymerase</keyword>
<dbReference type="GO" id="GO:0015074">
    <property type="term" value="P:DNA integration"/>
    <property type="evidence" value="ECO:0007669"/>
    <property type="project" value="UniProtKB-KW"/>
</dbReference>
<keyword evidence="8" id="KW-0695">RNA-directed DNA polymerase</keyword>
<dbReference type="GO" id="GO:0004519">
    <property type="term" value="F:endonuclease activity"/>
    <property type="evidence" value="ECO:0007669"/>
    <property type="project" value="UniProtKB-KW"/>
</dbReference>
<organism evidence="11 12">
    <name type="scientific">Gloeophyllum trabeum (strain ATCC 11539 / FP-39264 / Madison 617)</name>
    <name type="common">Brown rot fungus</name>
    <dbReference type="NCBI Taxonomy" id="670483"/>
    <lineage>
        <taxon>Eukaryota</taxon>
        <taxon>Fungi</taxon>
        <taxon>Dikarya</taxon>
        <taxon>Basidiomycota</taxon>
        <taxon>Agaricomycotina</taxon>
        <taxon>Agaricomycetes</taxon>
        <taxon>Gloeophyllales</taxon>
        <taxon>Gloeophyllaceae</taxon>
        <taxon>Gloeophyllum</taxon>
    </lineage>
</organism>
<accession>S7PPR1</accession>
<evidence type="ECO:0000313" key="12">
    <source>
        <dbReference type="Proteomes" id="UP000030669"/>
    </source>
</evidence>
<evidence type="ECO:0000256" key="9">
    <source>
        <dbReference type="ARBA" id="ARBA00022932"/>
    </source>
</evidence>
<keyword evidence="9" id="KW-0808">Transferase</keyword>
<keyword evidence="5" id="KW-0378">Hydrolase</keyword>
<keyword evidence="3" id="KW-0479">Metal-binding</keyword>
<dbReference type="GO" id="GO:0003887">
    <property type="term" value="F:DNA-directed DNA polymerase activity"/>
    <property type="evidence" value="ECO:0007669"/>
    <property type="project" value="UniProtKB-KW"/>
</dbReference>
<dbReference type="SUPFAM" id="SSF53098">
    <property type="entry name" value="Ribonuclease H-like"/>
    <property type="match status" value="1"/>
</dbReference>
<evidence type="ECO:0000256" key="8">
    <source>
        <dbReference type="ARBA" id="ARBA00022918"/>
    </source>
</evidence>
<evidence type="ECO:0000256" key="2">
    <source>
        <dbReference type="ARBA" id="ARBA00022722"/>
    </source>
</evidence>
<evidence type="ECO:0000256" key="7">
    <source>
        <dbReference type="ARBA" id="ARBA00022908"/>
    </source>
</evidence>
<evidence type="ECO:0000256" key="3">
    <source>
        <dbReference type="ARBA" id="ARBA00022723"/>
    </source>
</evidence>
<dbReference type="KEGG" id="gtr:GLOTRDRAFT_11489"/>
<dbReference type="OMA" id="PTEEHIC"/>
<evidence type="ECO:0000256" key="10">
    <source>
        <dbReference type="ARBA" id="ARBA00023172"/>
    </source>
</evidence>
<evidence type="ECO:0000313" key="11">
    <source>
        <dbReference type="EMBL" id="EPQ49871.1"/>
    </source>
</evidence>
<dbReference type="InterPro" id="IPR039537">
    <property type="entry name" value="Retrotran_Ty1/copia-like"/>
</dbReference>
<evidence type="ECO:0000256" key="6">
    <source>
        <dbReference type="ARBA" id="ARBA00022842"/>
    </source>
</evidence>
<name>S7PPR1_GLOTA</name>
<dbReference type="eggNOG" id="KOG0017">
    <property type="taxonomic scope" value="Eukaryota"/>
</dbReference>
<dbReference type="GO" id="GO:0046872">
    <property type="term" value="F:metal ion binding"/>
    <property type="evidence" value="ECO:0007669"/>
    <property type="project" value="UniProtKB-KW"/>
</dbReference>
<evidence type="ECO:0000256" key="4">
    <source>
        <dbReference type="ARBA" id="ARBA00022759"/>
    </source>
</evidence>
<dbReference type="AlphaFoldDB" id="S7PPR1"/>
<keyword evidence="4" id="KW-0255">Endonuclease</keyword>
<keyword evidence="10" id="KW-0233">DNA recombination</keyword>
<reference evidence="11 12" key="1">
    <citation type="journal article" date="2012" name="Science">
        <title>The Paleozoic origin of enzymatic lignin decomposition reconstructed from 31 fungal genomes.</title>
        <authorList>
            <person name="Floudas D."/>
            <person name="Binder M."/>
            <person name="Riley R."/>
            <person name="Barry K."/>
            <person name="Blanchette R.A."/>
            <person name="Henrissat B."/>
            <person name="Martinez A.T."/>
            <person name="Otillar R."/>
            <person name="Spatafora J.W."/>
            <person name="Yadav J.S."/>
            <person name="Aerts A."/>
            <person name="Benoit I."/>
            <person name="Boyd A."/>
            <person name="Carlson A."/>
            <person name="Copeland A."/>
            <person name="Coutinho P.M."/>
            <person name="de Vries R.P."/>
            <person name="Ferreira P."/>
            <person name="Findley K."/>
            <person name="Foster B."/>
            <person name="Gaskell J."/>
            <person name="Glotzer D."/>
            <person name="Gorecki P."/>
            <person name="Heitman J."/>
            <person name="Hesse C."/>
            <person name="Hori C."/>
            <person name="Igarashi K."/>
            <person name="Jurgens J.A."/>
            <person name="Kallen N."/>
            <person name="Kersten P."/>
            <person name="Kohler A."/>
            <person name="Kuees U."/>
            <person name="Kumar T.K.A."/>
            <person name="Kuo A."/>
            <person name="LaButti K."/>
            <person name="Larrondo L.F."/>
            <person name="Lindquist E."/>
            <person name="Ling A."/>
            <person name="Lombard V."/>
            <person name="Lucas S."/>
            <person name="Lundell T."/>
            <person name="Martin R."/>
            <person name="McLaughlin D.J."/>
            <person name="Morgenstern I."/>
            <person name="Morin E."/>
            <person name="Murat C."/>
            <person name="Nagy L.G."/>
            <person name="Nolan M."/>
            <person name="Ohm R.A."/>
            <person name="Patyshakuliyeva A."/>
            <person name="Rokas A."/>
            <person name="Ruiz-Duenas F.J."/>
            <person name="Sabat G."/>
            <person name="Salamov A."/>
            <person name="Samejima M."/>
            <person name="Schmutz J."/>
            <person name="Slot J.C."/>
            <person name="St John F."/>
            <person name="Stenlid J."/>
            <person name="Sun H."/>
            <person name="Sun S."/>
            <person name="Syed K."/>
            <person name="Tsang A."/>
            <person name="Wiebenga A."/>
            <person name="Young D."/>
            <person name="Pisabarro A."/>
            <person name="Eastwood D.C."/>
            <person name="Martin F."/>
            <person name="Cullen D."/>
            <person name="Grigoriev I.V."/>
            <person name="Hibbett D.S."/>
        </authorList>
    </citation>
    <scope>NUCLEOTIDE SEQUENCE [LARGE SCALE GENOMIC DNA]</scope>
    <source>
        <strain evidence="11 12">ATCC 11539</strain>
    </source>
</reference>
<dbReference type="GO" id="GO:0003964">
    <property type="term" value="F:RNA-directed DNA polymerase activity"/>
    <property type="evidence" value="ECO:0007669"/>
    <property type="project" value="UniProtKB-KW"/>
</dbReference>
<dbReference type="EMBL" id="KB469539">
    <property type="protein sequence ID" value="EPQ49871.1"/>
    <property type="molecule type" value="Genomic_DNA"/>
</dbReference>
<sequence length="122" mass="14175">MHDCMGHPSKQVLRQAREHTKGFPTNLEFPSEDPVCPGCAEGKMPNKAFLPSTLWAKELLEFIHSDLKSFPIDSYHKYRYTIVFFDDYTSYGWVMHMRSKGAAIAKTHQFLAYIQNQYGRKI</sequence>
<keyword evidence="6" id="KW-0460">Magnesium</keyword>